<accession>A0ABV5YFE9</accession>
<protein>
    <submittedName>
        <fullName evidence="1">Pyridoxamine 5'-phosphate oxidase family protein</fullName>
        <ecNumber evidence="1">1.-.-.-</ecNumber>
    </submittedName>
</protein>
<dbReference type="Pfam" id="PF12900">
    <property type="entry name" value="Pyridox_ox_2"/>
    <property type="match status" value="1"/>
</dbReference>
<name>A0ABV5YFE9_9ACTN</name>
<proteinExistence type="predicted"/>
<organism evidence="1 2">
    <name type="scientific">Actinoallomurus acaciae</name>
    <dbReference type="NCBI Taxonomy" id="502577"/>
    <lineage>
        <taxon>Bacteria</taxon>
        <taxon>Bacillati</taxon>
        <taxon>Actinomycetota</taxon>
        <taxon>Actinomycetes</taxon>
        <taxon>Streptosporangiales</taxon>
        <taxon>Thermomonosporaceae</taxon>
        <taxon>Actinoallomurus</taxon>
    </lineage>
</organism>
<evidence type="ECO:0000313" key="2">
    <source>
        <dbReference type="Proteomes" id="UP001589627"/>
    </source>
</evidence>
<gene>
    <name evidence="1" type="ORF">ACFFNX_13390</name>
</gene>
<dbReference type="RefSeq" id="WP_378200322.1">
    <property type="nucleotide sequence ID" value="NZ_JBHLZP010000078.1"/>
</dbReference>
<dbReference type="InterPro" id="IPR024747">
    <property type="entry name" value="Pyridox_Oxase-rel"/>
</dbReference>
<evidence type="ECO:0000313" key="1">
    <source>
        <dbReference type="EMBL" id="MFB9833182.1"/>
    </source>
</evidence>
<keyword evidence="1" id="KW-0560">Oxidoreductase</keyword>
<dbReference type="EMBL" id="JBHLZP010000078">
    <property type="protein sequence ID" value="MFB9833182.1"/>
    <property type="molecule type" value="Genomic_DNA"/>
</dbReference>
<dbReference type="Proteomes" id="UP001589627">
    <property type="component" value="Unassembled WGS sequence"/>
</dbReference>
<sequence>MVEGVDLVYDSEGLKILTERECRELLGSVPLGRIVYTDRALPAVQPVNFVMADGEVVILTSAGSKLAAAARNAVVAFEIDQFNRDISSGWSVVIIGHARVVAEDGEISRLRTLPLTPWSTTEPTHYIAITPELISGRRLPPQKEPPHP</sequence>
<dbReference type="InterPro" id="IPR012349">
    <property type="entry name" value="Split_barrel_FMN-bd"/>
</dbReference>
<comment type="caution">
    <text evidence="1">The sequence shown here is derived from an EMBL/GenBank/DDBJ whole genome shotgun (WGS) entry which is preliminary data.</text>
</comment>
<dbReference type="SUPFAM" id="SSF50475">
    <property type="entry name" value="FMN-binding split barrel"/>
    <property type="match status" value="1"/>
</dbReference>
<dbReference type="GO" id="GO:0016491">
    <property type="term" value="F:oxidoreductase activity"/>
    <property type="evidence" value="ECO:0007669"/>
    <property type="project" value="UniProtKB-KW"/>
</dbReference>
<keyword evidence="2" id="KW-1185">Reference proteome</keyword>
<reference evidence="1 2" key="1">
    <citation type="submission" date="2024-09" db="EMBL/GenBank/DDBJ databases">
        <authorList>
            <person name="Sun Q."/>
            <person name="Mori K."/>
        </authorList>
    </citation>
    <scope>NUCLEOTIDE SEQUENCE [LARGE SCALE GENOMIC DNA]</scope>
    <source>
        <strain evidence="1 2">TBRC 0563</strain>
    </source>
</reference>
<dbReference type="EC" id="1.-.-.-" evidence="1"/>
<dbReference type="Gene3D" id="2.30.110.10">
    <property type="entry name" value="Electron Transport, Fmn-binding Protein, Chain A"/>
    <property type="match status" value="1"/>
</dbReference>